<accession>A0A2G4YQ05</accession>
<dbReference type="GO" id="GO:0043023">
    <property type="term" value="F:ribosomal large subunit binding"/>
    <property type="evidence" value="ECO:0007669"/>
    <property type="project" value="TreeGrafter"/>
</dbReference>
<dbReference type="OrthoDB" id="9793681at2"/>
<dbReference type="GO" id="GO:0042256">
    <property type="term" value="P:cytosolic ribosome assembly"/>
    <property type="evidence" value="ECO:0007669"/>
    <property type="project" value="UniProtKB-UniRule"/>
</dbReference>
<dbReference type="PANTHER" id="PTHR21043:SF0">
    <property type="entry name" value="MITOCHONDRIAL ASSEMBLY OF RIBOSOMAL LARGE SUBUNIT PROTEIN 1"/>
    <property type="match status" value="1"/>
</dbReference>
<dbReference type="PANTHER" id="PTHR21043">
    <property type="entry name" value="IOJAP SUPERFAMILY ORTHOLOG"/>
    <property type="match status" value="1"/>
</dbReference>
<dbReference type="GO" id="GO:0005737">
    <property type="term" value="C:cytoplasm"/>
    <property type="evidence" value="ECO:0007669"/>
    <property type="project" value="UniProtKB-SubCell"/>
</dbReference>
<evidence type="ECO:0000256" key="1">
    <source>
        <dbReference type="ARBA" id="ARBA00010574"/>
    </source>
</evidence>
<dbReference type="InterPro" id="IPR043519">
    <property type="entry name" value="NT_sf"/>
</dbReference>
<dbReference type="Pfam" id="PF02410">
    <property type="entry name" value="RsfS"/>
    <property type="match status" value="1"/>
</dbReference>
<organism evidence="4 5">
    <name type="scientific">Paremcibacter congregatus</name>
    <dbReference type="NCBI Taxonomy" id="2043170"/>
    <lineage>
        <taxon>Bacteria</taxon>
        <taxon>Pseudomonadati</taxon>
        <taxon>Pseudomonadota</taxon>
        <taxon>Alphaproteobacteria</taxon>
        <taxon>Emcibacterales</taxon>
        <taxon>Emcibacteraceae</taxon>
        <taxon>Paremcibacter</taxon>
    </lineage>
</organism>
<dbReference type="NCBIfam" id="TIGR00090">
    <property type="entry name" value="rsfS_iojap_ybeB"/>
    <property type="match status" value="1"/>
</dbReference>
<dbReference type="InParanoid" id="A0A2G4YQ05"/>
<dbReference type="HAMAP" id="MF_01477">
    <property type="entry name" value="Iojap_RsfS"/>
    <property type="match status" value="1"/>
</dbReference>
<comment type="subcellular location">
    <subcellularLocation>
        <location evidence="2">Cytoplasm</location>
    </subcellularLocation>
</comment>
<evidence type="ECO:0000256" key="3">
    <source>
        <dbReference type="SAM" id="MobiDB-lite"/>
    </source>
</evidence>
<comment type="similarity">
    <text evidence="1 2">Belongs to the Iojap/RsfS family.</text>
</comment>
<proteinExistence type="inferred from homology"/>
<dbReference type="FunCoup" id="A0A2G4YQ05">
    <property type="interactions" value="467"/>
</dbReference>
<dbReference type="GO" id="GO:0017148">
    <property type="term" value="P:negative regulation of translation"/>
    <property type="evidence" value="ECO:0007669"/>
    <property type="project" value="UniProtKB-UniRule"/>
</dbReference>
<feature type="region of interest" description="Disordered" evidence="3">
    <location>
        <begin position="1"/>
        <end position="20"/>
    </location>
</feature>
<dbReference type="RefSeq" id="WP_099473280.1">
    <property type="nucleotide sequence ID" value="NZ_CAXBMK010000003.1"/>
</dbReference>
<keyword evidence="2" id="KW-0678">Repressor</keyword>
<comment type="subunit">
    <text evidence="2">Interacts with ribosomal protein uL14 (rplN).</text>
</comment>
<dbReference type="Gene3D" id="3.30.460.10">
    <property type="entry name" value="Beta Polymerase, domain 2"/>
    <property type="match status" value="1"/>
</dbReference>
<dbReference type="InterPro" id="IPR004394">
    <property type="entry name" value="Iojap/RsfS/C7orf30"/>
</dbReference>
<feature type="compositionally biased region" description="Polar residues" evidence="3">
    <location>
        <begin position="1"/>
        <end position="11"/>
    </location>
</feature>
<keyword evidence="5" id="KW-1185">Reference proteome</keyword>
<keyword evidence="2" id="KW-0963">Cytoplasm</keyword>
<evidence type="ECO:0000256" key="2">
    <source>
        <dbReference type="HAMAP-Rule" id="MF_01477"/>
    </source>
</evidence>
<comment type="function">
    <text evidence="2">Functions as a ribosomal silencing factor. Interacts with ribosomal protein uL14 (rplN), blocking formation of intersubunit bridge B8. Prevents association of the 30S and 50S ribosomal subunits and the formation of functional ribosomes, thus repressing translation.</text>
</comment>
<keyword evidence="2" id="KW-0810">Translation regulation</keyword>
<dbReference type="Proteomes" id="UP000229730">
    <property type="component" value="Unassembled WGS sequence"/>
</dbReference>
<name>A0A2G4YQ05_9PROT</name>
<comment type="caution">
    <text evidence="4">The sequence shown here is derived from an EMBL/GenBank/DDBJ whole genome shotgun (WGS) entry which is preliminary data.</text>
</comment>
<sequence>MPTNNFSEDGVSSSSEPQSTVSLSELILASLEDDKAEEIISIDLKGKTSIADSMIIASGRSTRQVAAIATNLATKIKHAGYAPPKIEGMEKADWVLIDAGDAIVHIFRPEVRSFYNLEKMWDMDISPDDFTPDKVLGS</sequence>
<dbReference type="GO" id="GO:0090071">
    <property type="term" value="P:negative regulation of ribosome biogenesis"/>
    <property type="evidence" value="ECO:0007669"/>
    <property type="project" value="UniProtKB-UniRule"/>
</dbReference>
<dbReference type="AlphaFoldDB" id="A0A2G4YQ05"/>
<evidence type="ECO:0000313" key="5">
    <source>
        <dbReference type="Proteomes" id="UP000229730"/>
    </source>
</evidence>
<dbReference type="SUPFAM" id="SSF81301">
    <property type="entry name" value="Nucleotidyltransferase"/>
    <property type="match status" value="1"/>
</dbReference>
<evidence type="ECO:0000313" key="4">
    <source>
        <dbReference type="EMBL" id="PHZ84385.1"/>
    </source>
</evidence>
<dbReference type="EMBL" id="PDEM01000024">
    <property type="protein sequence ID" value="PHZ84385.1"/>
    <property type="molecule type" value="Genomic_DNA"/>
</dbReference>
<reference evidence="4 5" key="1">
    <citation type="submission" date="2017-10" db="EMBL/GenBank/DDBJ databases">
        <title>Frigbacter circumglobatus gen. nov. sp. nov., isolated from sediment cultured in situ.</title>
        <authorList>
            <person name="Zhao Z."/>
        </authorList>
    </citation>
    <scope>NUCLEOTIDE SEQUENCE [LARGE SCALE GENOMIC DNA]</scope>
    <source>
        <strain evidence="4 5">ZYL</strain>
    </source>
</reference>
<protein>
    <recommendedName>
        <fullName evidence="2">Ribosomal silencing factor RsfS</fullName>
    </recommendedName>
</protein>
<gene>
    <name evidence="2 4" type="primary">rsfS</name>
    <name evidence="4" type="ORF">CRD36_11245</name>
</gene>